<organism evidence="2 3">
    <name type="scientific">Spiroplasma melliferum KC3</name>
    <dbReference type="NCBI Taxonomy" id="570509"/>
    <lineage>
        <taxon>Bacteria</taxon>
        <taxon>Bacillati</taxon>
        <taxon>Mycoplasmatota</taxon>
        <taxon>Mollicutes</taxon>
        <taxon>Entomoplasmatales</taxon>
        <taxon>Spiroplasmataceae</taxon>
        <taxon>Spiroplasma</taxon>
    </lineage>
</organism>
<name>A0AAI9X145_SPIME</name>
<feature type="coiled-coil region" evidence="1">
    <location>
        <begin position="173"/>
        <end position="205"/>
    </location>
</feature>
<sequence>MNKEKINATKLPADSNKELEESEKRINNLLDGIGDWEKLIELLYKIINNKIKNFDFNHADWMDIKDTDVRDKSKEVISDILKLLKEKQENEILIEQLNLLVAALQEGKIDTFQVKQETILNQEILTLLQNIKAEIINSSNNANNNNLNNIDFSVITNELKVATSNLKTNEVKLIYIIQILENLENNKDNLELKQIQETLNNLNESFNLIDFKTTLAVTANNLKTNEDKLIKISAILAKLEETRNTFEDNLTLEFQKISDSLNNLNHHIKFQETLEQTKKELERKEKALRDKETELESTKAKVKELEHNKKVLQDKETELEGTKEKLVELERKEKALRDEKTELESHKEKLEQLNNLIFKQDEIILVKDFINNTLRDLIVEQIDNHFPNSNINFERDCRIKINNLKDTDLLEGQDLKVEVEIFENKTVKAILTFEFQVEYQYDEKMQLKLLNDTLRPAIPDGLWNSHATGKYDILIDSETTFSKVGQDTMQVIPLPWLLAEEYLPVKIAIEAIATNYWSCFFAGWWGEEITVIGAWPEYNVIPTWNVSGPNGSNFIKMQSLFSHNRGYFNEIFNIIEKRLNGLGINCSVRKKAIVNKDNLFLGIGMGNLNFYNSIAEQTNKTFDPTKRQFFIQVSFDVILANKQVIEYPGVVFTISDLLTLYK</sequence>
<dbReference type="EMBL" id="AGBZ02000001">
    <property type="protein sequence ID" value="KAI92560.1"/>
    <property type="molecule type" value="Genomic_DNA"/>
</dbReference>
<dbReference type="RefSeq" id="WP_004027606.1">
    <property type="nucleotide sequence ID" value="NZ_AGBZ02000001.1"/>
</dbReference>
<dbReference type="AlphaFoldDB" id="A0AAI9X145"/>
<accession>A0AAI9X145</accession>
<protein>
    <submittedName>
        <fullName evidence="2">Uncharacterized protein</fullName>
    </submittedName>
</protein>
<evidence type="ECO:0000313" key="3">
    <source>
        <dbReference type="Proteomes" id="UP000004057"/>
    </source>
</evidence>
<dbReference type="Proteomes" id="UP000004057">
    <property type="component" value="Unassembled WGS sequence"/>
</dbReference>
<keyword evidence="1" id="KW-0175">Coiled coil</keyword>
<feature type="coiled-coil region" evidence="1">
    <location>
        <begin position="267"/>
        <end position="356"/>
    </location>
</feature>
<evidence type="ECO:0000313" key="2">
    <source>
        <dbReference type="EMBL" id="KAI92560.1"/>
    </source>
</evidence>
<gene>
    <name evidence="2" type="ORF">SPM_000315</name>
</gene>
<reference evidence="2 3" key="1">
    <citation type="journal article" date="2012" name="J. Proteome Res.">
        <title>Application of Spiroplasma melliferum proteogenomic profiling for the discovery of virulence factors and pathogenicity mechanisms in host-associated spiroplasmas.</title>
        <authorList>
            <person name="Alexeev D."/>
            <person name="Kostrjukova E."/>
            <person name="Aliper A."/>
            <person name="Popenko A."/>
            <person name="Bazaleev N."/>
            <person name="Tyakht A."/>
            <person name="Selezneva O."/>
            <person name="Akopian T."/>
            <person name="Prichodko E."/>
            <person name="Kondratov I."/>
            <person name="Chukin M."/>
            <person name="Demina I."/>
            <person name="Galyamina M."/>
            <person name="Kamashev D."/>
            <person name="Vanyushkina A."/>
            <person name="Ladygina V."/>
            <person name="Levitskii S."/>
            <person name="Lazarev V."/>
            <person name="Govorun V."/>
        </authorList>
    </citation>
    <scope>NUCLEOTIDE SEQUENCE [LARGE SCALE GENOMIC DNA]</scope>
    <source>
        <strain evidence="2 3">KC3</strain>
    </source>
</reference>
<evidence type="ECO:0000256" key="1">
    <source>
        <dbReference type="SAM" id="Coils"/>
    </source>
</evidence>
<proteinExistence type="predicted"/>
<comment type="caution">
    <text evidence="2">The sequence shown here is derived from an EMBL/GenBank/DDBJ whole genome shotgun (WGS) entry which is preliminary data.</text>
</comment>